<accession>A0A6L5GRS8</accession>
<dbReference type="Pfam" id="PF08367">
    <property type="entry name" value="M16C_assoc"/>
    <property type="match status" value="1"/>
</dbReference>
<dbReference type="GO" id="GO:0046872">
    <property type="term" value="F:metal ion binding"/>
    <property type="evidence" value="ECO:0007669"/>
    <property type="project" value="InterPro"/>
</dbReference>
<dbReference type="PANTHER" id="PTHR43016">
    <property type="entry name" value="PRESEQUENCE PROTEASE"/>
    <property type="match status" value="1"/>
</dbReference>
<dbReference type="InterPro" id="IPR007863">
    <property type="entry name" value="Peptidase_M16_C"/>
</dbReference>
<proteinExistence type="predicted"/>
<dbReference type="SMART" id="SM01264">
    <property type="entry name" value="M16C_associated"/>
    <property type="match status" value="1"/>
</dbReference>
<dbReference type="InterPro" id="IPR055130">
    <property type="entry name" value="PreP_C"/>
</dbReference>
<dbReference type="Pfam" id="PF22516">
    <property type="entry name" value="PreP_C"/>
    <property type="match status" value="1"/>
</dbReference>
<evidence type="ECO:0000313" key="3">
    <source>
        <dbReference type="Proteomes" id="UP000473648"/>
    </source>
</evidence>
<dbReference type="AlphaFoldDB" id="A0A6L5GRS8"/>
<reference evidence="2" key="1">
    <citation type="journal article" date="2020" name="Appl. Environ. Microbiol.">
        <title>Medium-Chain Fatty Acid Synthesis by 'Candidatus Weimeria bifida' gen. nov., sp. nov., and 'Candidatus Pseudoramibacter fermentans' sp. nov.</title>
        <authorList>
            <person name="Scarborough M.J."/>
            <person name="Myers K.S."/>
            <person name="Donohue T.J."/>
            <person name="Noguera D.R."/>
        </authorList>
    </citation>
    <scope>NUCLEOTIDE SEQUENCE</scope>
    <source>
        <strain evidence="2">EUB1.1</strain>
    </source>
</reference>
<name>A0A6L5GRS8_9FIRM</name>
<evidence type="ECO:0000313" key="2">
    <source>
        <dbReference type="EMBL" id="MQM72927.1"/>
    </source>
</evidence>
<gene>
    <name evidence="2" type="ORF">FRC53_05810</name>
</gene>
<protein>
    <submittedName>
        <fullName evidence="2">Peptidase M16</fullName>
    </submittedName>
</protein>
<evidence type="ECO:0000259" key="1">
    <source>
        <dbReference type="SMART" id="SM01264"/>
    </source>
</evidence>
<dbReference type="EMBL" id="VOGB01000004">
    <property type="protein sequence ID" value="MQM72927.1"/>
    <property type="molecule type" value="Genomic_DNA"/>
</dbReference>
<comment type="caution">
    <text evidence="2">The sequence shown here is derived from an EMBL/GenBank/DDBJ whole genome shotgun (WGS) entry which is preliminary data.</text>
</comment>
<keyword evidence="3" id="KW-1185">Reference proteome</keyword>
<dbReference type="Gene3D" id="3.30.830.10">
    <property type="entry name" value="Metalloenzyme, LuxS/M16 peptidase-like"/>
    <property type="match status" value="4"/>
</dbReference>
<dbReference type="InterPro" id="IPR011765">
    <property type="entry name" value="Pept_M16_N"/>
</dbReference>
<dbReference type="GO" id="GO:0016485">
    <property type="term" value="P:protein processing"/>
    <property type="evidence" value="ECO:0007669"/>
    <property type="project" value="TreeGrafter"/>
</dbReference>
<dbReference type="Pfam" id="PF00675">
    <property type="entry name" value="Peptidase_M16"/>
    <property type="match status" value="1"/>
</dbReference>
<dbReference type="PANTHER" id="PTHR43016:SF13">
    <property type="entry name" value="PRESEQUENCE PROTEASE, MITOCHONDRIAL"/>
    <property type="match status" value="1"/>
</dbReference>
<dbReference type="Pfam" id="PF05193">
    <property type="entry name" value="Peptidase_M16_C"/>
    <property type="match status" value="1"/>
</dbReference>
<dbReference type="FunFam" id="3.30.830.10:FF:000034">
    <property type="entry name" value="presequence protease 1, chloroplastic/mitochondrial"/>
    <property type="match status" value="1"/>
</dbReference>
<dbReference type="Proteomes" id="UP000473648">
    <property type="component" value="Unassembled WGS sequence"/>
</dbReference>
<feature type="domain" description="Peptidase M16C associated" evidence="1">
    <location>
        <begin position="464"/>
        <end position="714"/>
    </location>
</feature>
<organism evidence="2 3">
    <name type="scientific">Candidatus Pseudoramibacter fermentans</name>
    <dbReference type="NCBI Taxonomy" id="2594427"/>
    <lineage>
        <taxon>Bacteria</taxon>
        <taxon>Bacillati</taxon>
        <taxon>Bacillota</taxon>
        <taxon>Clostridia</taxon>
        <taxon>Eubacteriales</taxon>
        <taxon>Eubacteriaceae</taxon>
        <taxon>Pseudoramibacter</taxon>
    </lineage>
</organism>
<dbReference type="InterPro" id="IPR011249">
    <property type="entry name" value="Metalloenz_LuxS/M16"/>
</dbReference>
<dbReference type="SUPFAM" id="SSF63411">
    <property type="entry name" value="LuxS/MPP-like metallohydrolase"/>
    <property type="match status" value="4"/>
</dbReference>
<dbReference type="GO" id="GO:0004222">
    <property type="term" value="F:metalloendopeptidase activity"/>
    <property type="evidence" value="ECO:0007669"/>
    <property type="project" value="TreeGrafter"/>
</dbReference>
<dbReference type="InterPro" id="IPR013578">
    <property type="entry name" value="Peptidase_M16C_assoc"/>
</dbReference>
<sequence>MEYQIDQVIHGFRLRHKEYLKEIQGTAYYFEYQKTHTPLLYLSNQDNNKVFHIAFRTPSNNSTGVAHIIEHSVLDGSRKYPVKEPFVELVKGSVNTFLNAMTYPDKTVYPVASTNDKDFMNLIDVYLDAVFYPNIYQNKKIFEQEGWHYHLEDPKDKMTYNGVVYNEMKGVYSSPEEILQNELFKQLYPDSIYGKESGGFPDNIPDLTYDEFLDFHHKFYHPSNAYIYFYGDGDMEEHLKYLDEAYLSDFDYQEIDSQIALQPLFSKPAESSAYYPLSGATELNNKNYLTIGWVLNNLKDDWLAFDILTNILLGENSYPLKKALLDLNICEDISYSYTTAMRQPYFAITLKNMVGGTENKDRVRSTIKKVLQRLVKEGIDKKMLEAGINSAAFEIKEKDFGSYPPGLMFGLELMDTWLYDQDPLSHLRMDDAIAHVKTMAENGEFEKLINTQLIQNEHRAIVTLKPDPELAAKNAKALSDRLTKYQSSLSEQEIDGIVKETKDLLAYQNREDAPEDLATIPKLELSDLNAKVQTSQIARGMMDDCFVLWHPAPTDGIVYLKFYFDIRTIAQEDLAVLGILNKLLFNVRTDLYGVDEMDQMIQIHTGGISTNLEVLDDVQCEGQYQAYLSIGGKALIDQVDYLLELLFQGMTASHFDEKEIIEAILQEHRTKFENRFLTSGNVLASQRLQSYYSQSAALYQQLGGIDFGRKLSAICQSYDTSFDELSQKLLHVYKQVINRNHVKLSITCEPAQQNKIYHKVNQHLQSIDNSEQPIHTYQFDTKTANEGFMTSSKVNYVTKGFNIKRLGYEYNGSLFVLKTIMDMGYLWNRVRIKGGAYGTGFSISKAGDLIFTSYRDPHVANTLKAYDEAGQYVSDMQISQRELEKAIIGSISAKDHPLSLAMQSYVADRQFLTRQTQEWTQIERDQILSTTEADLRKCGKIIDAAMHQNALCVIGNEEKIRKNQELFNELTFIQKQSK</sequence>